<feature type="domain" description="Helicase ATP-binding" evidence="7">
    <location>
        <begin position="95"/>
        <end position="166"/>
    </location>
</feature>
<keyword evidence="2" id="KW-0378">Hydrolase</keyword>
<dbReference type="Proteomes" id="UP000030763">
    <property type="component" value="Unassembled WGS sequence"/>
</dbReference>
<evidence type="ECO:0000259" key="8">
    <source>
        <dbReference type="PROSITE" id="PS51195"/>
    </source>
</evidence>
<evidence type="ECO:0000256" key="3">
    <source>
        <dbReference type="ARBA" id="ARBA00022806"/>
    </source>
</evidence>
<feature type="region of interest" description="Disordered" evidence="6">
    <location>
        <begin position="1"/>
        <end position="48"/>
    </location>
</feature>
<dbReference type="SUPFAM" id="SSF52540">
    <property type="entry name" value="P-loop containing nucleoside triphosphate hydrolases"/>
    <property type="match status" value="1"/>
</dbReference>
<dbReference type="GO" id="GO:0005829">
    <property type="term" value="C:cytosol"/>
    <property type="evidence" value="ECO:0007669"/>
    <property type="project" value="TreeGrafter"/>
</dbReference>
<feature type="short sequence motif" description="Q motif" evidence="5">
    <location>
        <begin position="52"/>
        <end position="80"/>
    </location>
</feature>
<keyword evidence="4" id="KW-0067">ATP-binding</keyword>
<dbReference type="Pfam" id="PF00270">
    <property type="entry name" value="DEAD"/>
    <property type="match status" value="1"/>
</dbReference>
<evidence type="ECO:0000256" key="2">
    <source>
        <dbReference type="ARBA" id="ARBA00022801"/>
    </source>
</evidence>
<dbReference type="GO" id="GO:0003724">
    <property type="term" value="F:RNA helicase activity"/>
    <property type="evidence" value="ECO:0007669"/>
    <property type="project" value="InterPro"/>
</dbReference>
<dbReference type="GO" id="GO:0003676">
    <property type="term" value="F:nucleic acid binding"/>
    <property type="evidence" value="ECO:0007669"/>
    <property type="project" value="InterPro"/>
</dbReference>
<evidence type="ECO:0000256" key="6">
    <source>
        <dbReference type="SAM" id="MobiDB-lite"/>
    </source>
</evidence>
<reference evidence="9" key="2">
    <citation type="submission" date="2013-10" db="EMBL/GenBank/DDBJ databases">
        <authorList>
            <person name="Aslett M."/>
        </authorList>
    </citation>
    <scope>NUCLEOTIDE SEQUENCE [LARGE SCALE GENOMIC DNA]</scope>
    <source>
        <strain evidence="9">Weybridge</strain>
    </source>
</reference>
<dbReference type="Gene3D" id="3.40.50.300">
    <property type="entry name" value="P-loop containing nucleotide triphosphate hydrolases"/>
    <property type="match status" value="1"/>
</dbReference>
<organism evidence="9 10">
    <name type="scientific">Eimeria maxima</name>
    <name type="common">Coccidian parasite</name>
    <dbReference type="NCBI Taxonomy" id="5804"/>
    <lineage>
        <taxon>Eukaryota</taxon>
        <taxon>Sar</taxon>
        <taxon>Alveolata</taxon>
        <taxon>Apicomplexa</taxon>
        <taxon>Conoidasida</taxon>
        <taxon>Coccidia</taxon>
        <taxon>Eucoccidiorida</taxon>
        <taxon>Eimeriorina</taxon>
        <taxon>Eimeriidae</taxon>
        <taxon>Eimeria</taxon>
    </lineage>
</organism>
<evidence type="ECO:0000259" key="7">
    <source>
        <dbReference type="PROSITE" id="PS51192"/>
    </source>
</evidence>
<feature type="domain" description="DEAD-box RNA helicase Q" evidence="8">
    <location>
        <begin position="52"/>
        <end position="80"/>
    </location>
</feature>
<feature type="compositionally biased region" description="Low complexity" evidence="6">
    <location>
        <begin position="15"/>
        <end position="32"/>
    </location>
</feature>
<gene>
    <name evidence="9" type="ORF">EMWEY_00037410</name>
</gene>
<dbReference type="InterPro" id="IPR050079">
    <property type="entry name" value="DEAD_box_RNA_helicase"/>
</dbReference>
<reference evidence="9" key="1">
    <citation type="submission" date="2013-10" db="EMBL/GenBank/DDBJ databases">
        <title>Genomic analysis of the causative agents of coccidiosis in chickens.</title>
        <authorList>
            <person name="Reid A.J."/>
            <person name="Blake D."/>
            <person name="Billington K."/>
            <person name="Browne H."/>
            <person name="Dunn M."/>
            <person name="Hung S."/>
            <person name="Kawahara F."/>
            <person name="Miranda-Saavedra D."/>
            <person name="Mourier T."/>
            <person name="Nagra H."/>
            <person name="Otto T.D."/>
            <person name="Rawlings N."/>
            <person name="Sanchez A."/>
            <person name="Sanders M."/>
            <person name="Subramaniam C."/>
            <person name="Tay Y."/>
            <person name="Dear P."/>
            <person name="Doerig C."/>
            <person name="Gruber A."/>
            <person name="Parkinson J."/>
            <person name="Shirley M."/>
            <person name="Wan K.L."/>
            <person name="Berriman M."/>
            <person name="Tomley F."/>
            <person name="Pain A."/>
        </authorList>
    </citation>
    <scope>NUCLEOTIDE SEQUENCE [LARGE SCALE GENOMIC DNA]</scope>
    <source>
        <strain evidence="9">Weybridge</strain>
    </source>
</reference>
<dbReference type="GeneID" id="25337727"/>
<evidence type="ECO:0000313" key="10">
    <source>
        <dbReference type="Proteomes" id="UP000030763"/>
    </source>
</evidence>
<keyword evidence="10" id="KW-1185">Reference proteome</keyword>
<evidence type="ECO:0000313" key="9">
    <source>
        <dbReference type="EMBL" id="CDJ61043.1"/>
    </source>
</evidence>
<dbReference type="GO" id="GO:0016787">
    <property type="term" value="F:hydrolase activity"/>
    <property type="evidence" value="ECO:0007669"/>
    <property type="project" value="UniProtKB-KW"/>
</dbReference>
<dbReference type="InterPro" id="IPR014001">
    <property type="entry name" value="Helicase_ATP-bd"/>
</dbReference>
<keyword evidence="1" id="KW-0547">Nucleotide-binding</keyword>
<dbReference type="PANTHER" id="PTHR47959">
    <property type="entry name" value="ATP-DEPENDENT RNA HELICASE RHLE-RELATED"/>
    <property type="match status" value="1"/>
</dbReference>
<evidence type="ECO:0008006" key="11">
    <source>
        <dbReference type="Google" id="ProtNLM"/>
    </source>
</evidence>
<evidence type="ECO:0000256" key="1">
    <source>
        <dbReference type="ARBA" id="ARBA00022741"/>
    </source>
</evidence>
<evidence type="ECO:0000256" key="5">
    <source>
        <dbReference type="PROSITE-ProRule" id="PRU00552"/>
    </source>
</evidence>
<dbReference type="InterPro" id="IPR027417">
    <property type="entry name" value="P-loop_NTPase"/>
</dbReference>
<dbReference type="InterPro" id="IPR011545">
    <property type="entry name" value="DEAD/DEAH_box_helicase_dom"/>
</dbReference>
<dbReference type="AlphaFoldDB" id="U6MDD3"/>
<dbReference type="PANTHER" id="PTHR47959:SF1">
    <property type="entry name" value="ATP-DEPENDENT RNA HELICASE DBPA"/>
    <property type="match status" value="1"/>
</dbReference>
<name>U6MDD3_EIMMA</name>
<accession>U6MDD3</accession>
<dbReference type="InterPro" id="IPR014014">
    <property type="entry name" value="RNA_helicase_DEAD_Q_motif"/>
</dbReference>
<sequence>MGEKKRPRDAEEAAADSAAAAAAHSSSTAPQKQQKDGEEQQQQQQEKEEKEVTFASLGLCRELCAAAAAAKWQKPTAVQQQVIPLVLQQLQRLQGVRTVQHRDIIAVASTGSGKTGAFVLPLLQLLLQSSSSRYSSSSSSSSSPFAVILSPTRELALQVFDWVQALTAATAASEKTAAAAAAAAAAIRGCCCAL</sequence>
<keyword evidence="3" id="KW-0347">Helicase</keyword>
<feature type="compositionally biased region" description="Basic and acidic residues" evidence="6">
    <location>
        <begin position="1"/>
        <end position="11"/>
    </location>
</feature>
<evidence type="ECO:0000256" key="4">
    <source>
        <dbReference type="ARBA" id="ARBA00022840"/>
    </source>
</evidence>
<protein>
    <recommendedName>
        <fullName evidence="11">ATP-dependent RNA helicase</fullName>
    </recommendedName>
</protein>
<dbReference type="RefSeq" id="XP_013337693.1">
    <property type="nucleotide sequence ID" value="XM_013482239.1"/>
</dbReference>
<feature type="non-terminal residue" evidence="9">
    <location>
        <position position="194"/>
    </location>
</feature>
<dbReference type="PROSITE" id="PS51192">
    <property type="entry name" value="HELICASE_ATP_BIND_1"/>
    <property type="match status" value="1"/>
</dbReference>
<dbReference type="EMBL" id="HG721990">
    <property type="protein sequence ID" value="CDJ61043.1"/>
    <property type="molecule type" value="Genomic_DNA"/>
</dbReference>
<proteinExistence type="predicted"/>
<dbReference type="GO" id="GO:0005524">
    <property type="term" value="F:ATP binding"/>
    <property type="evidence" value="ECO:0007669"/>
    <property type="project" value="UniProtKB-KW"/>
</dbReference>
<dbReference type="OMA" id="RGCCCAL"/>
<dbReference type="VEuPathDB" id="ToxoDB:EMWEY_00037410"/>
<dbReference type="PROSITE" id="PS51195">
    <property type="entry name" value="Q_MOTIF"/>
    <property type="match status" value="1"/>
</dbReference>